<evidence type="ECO:0000313" key="2">
    <source>
        <dbReference type="EMBL" id="KAK2841871.1"/>
    </source>
</evidence>
<protein>
    <submittedName>
        <fullName evidence="2">Uncharacterized protein</fullName>
    </submittedName>
</protein>
<evidence type="ECO:0000256" key="1">
    <source>
        <dbReference type="SAM" id="MobiDB-lite"/>
    </source>
</evidence>
<comment type="caution">
    <text evidence="2">The sequence shown here is derived from an EMBL/GenBank/DDBJ whole genome shotgun (WGS) entry which is preliminary data.</text>
</comment>
<organism evidence="2 3">
    <name type="scientific">Channa striata</name>
    <name type="common">Snakehead murrel</name>
    <name type="synonym">Ophicephalus striatus</name>
    <dbReference type="NCBI Taxonomy" id="64152"/>
    <lineage>
        <taxon>Eukaryota</taxon>
        <taxon>Metazoa</taxon>
        <taxon>Chordata</taxon>
        <taxon>Craniata</taxon>
        <taxon>Vertebrata</taxon>
        <taxon>Euteleostomi</taxon>
        <taxon>Actinopterygii</taxon>
        <taxon>Neopterygii</taxon>
        <taxon>Teleostei</taxon>
        <taxon>Neoteleostei</taxon>
        <taxon>Acanthomorphata</taxon>
        <taxon>Anabantaria</taxon>
        <taxon>Anabantiformes</taxon>
        <taxon>Channoidei</taxon>
        <taxon>Channidae</taxon>
        <taxon>Channa</taxon>
    </lineage>
</organism>
<dbReference type="Proteomes" id="UP001187415">
    <property type="component" value="Unassembled WGS sequence"/>
</dbReference>
<keyword evidence="3" id="KW-1185">Reference proteome</keyword>
<reference evidence="2" key="1">
    <citation type="submission" date="2023-07" db="EMBL/GenBank/DDBJ databases">
        <title>Chromosome-level Genome Assembly of Striped Snakehead (Channa striata).</title>
        <authorList>
            <person name="Liu H."/>
        </authorList>
    </citation>
    <scope>NUCLEOTIDE SEQUENCE</scope>
    <source>
        <strain evidence="2">Gz</strain>
        <tissue evidence="2">Muscle</tissue>
    </source>
</reference>
<accession>A0AA88MMZ5</accession>
<name>A0AA88MMZ5_CHASR</name>
<gene>
    <name evidence="2" type="ORF">Q5P01_012071</name>
</gene>
<proteinExistence type="predicted"/>
<dbReference type="AlphaFoldDB" id="A0AA88MMZ5"/>
<sequence>MSSELEQCDNQRRSVPRRHGNNCRNISWALWEPGVLMQTLDSASTFKVQFIQHFESRYASHVRPNFPPDFSFYFMTVT</sequence>
<dbReference type="EMBL" id="JAUPFM010000009">
    <property type="protein sequence ID" value="KAK2841871.1"/>
    <property type="molecule type" value="Genomic_DNA"/>
</dbReference>
<evidence type="ECO:0000313" key="3">
    <source>
        <dbReference type="Proteomes" id="UP001187415"/>
    </source>
</evidence>
<feature type="region of interest" description="Disordered" evidence="1">
    <location>
        <begin position="1"/>
        <end position="21"/>
    </location>
</feature>